<accession>A0AA42CM06</accession>
<dbReference type="SUPFAM" id="SSF141868">
    <property type="entry name" value="EAL domain-like"/>
    <property type="match status" value="1"/>
</dbReference>
<dbReference type="CDD" id="cd01949">
    <property type="entry name" value="GGDEF"/>
    <property type="match status" value="1"/>
</dbReference>
<dbReference type="AlphaFoldDB" id="A0AA42CM06"/>
<dbReference type="InterPro" id="IPR000160">
    <property type="entry name" value="GGDEF_dom"/>
</dbReference>
<dbReference type="SMART" id="SM00052">
    <property type="entry name" value="EAL"/>
    <property type="match status" value="1"/>
</dbReference>
<dbReference type="PANTHER" id="PTHR44757:SF2">
    <property type="entry name" value="BIOFILM ARCHITECTURE MAINTENANCE PROTEIN MBAA"/>
    <property type="match status" value="1"/>
</dbReference>
<dbReference type="NCBIfam" id="TIGR00254">
    <property type="entry name" value="GGDEF"/>
    <property type="match status" value="1"/>
</dbReference>
<feature type="domain" description="GGDEF" evidence="3">
    <location>
        <begin position="249"/>
        <end position="382"/>
    </location>
</feature>
<evidence type="ECO:0000313" key="4">
    <source>
        <dbReference type="EMBL" id="MCW6507865.1"/>
    </source>
</evidence>
<comment type="caution">
    <text evidence="4">The sequence shown here is derived from an EMBL/GenBank/DDBJ whole genome shotgun (WGS) entry which is preliminary data.</text>
</comment>
<evidence type="ECO:0000313" key="5">
    <source>
        <dbReference type="Proteomes" id="UP001165667"/>
    </source>
</evidence>
<protein>
    <submittedName>
        <fullName evidence="4">EAL domain-containing protein</fullName>
    </submittedName>
</protein>
<reference evidence="4" key="1">
    <citation type="submission" date="2022-05" db="EMBL/GenBank/DDBJ databases">
        <authorList>
            <person name="Pankratov T."/>
        </authorList>
    </citation>
    <scope>NUCLEOTIDE SEQUENCE</scope>
    <source>
        <strain evidence="4">BP6-180914</strain>
    </source>
</reference>
<feature type="transmembrane region" description="Helical" evidence="1">
    <location>
        <begin position="58"/>
        <end position="77"/>
    </location>
</feature>
<sequence>MRRIFRIIIDELTIRTEEPFVMRSQIGALTTQLPLLYASLCTNALALAYTHFHLAPDFLTLVVPAILVPICFVRVIIWRRMDIAKLTDQRVRYQLQRTVILVAVLGVAFSAWAQSLFAYGGPYEQAHVLFFMAITVVGCIFCLIHLRPAALLLTAIVIPTFVIRFAATGHPVLVALAINVLIVTIVMTAMMLAYYQDFRRLVHSTQLLARMGEDHRRAAQVDALTGLANRRRFFQDLDVAISGVEQEGVPFALALIDLDGFKPVNDLYGHQAGDLVLCEVGRRLVAGLGGNLIIARLGGDEFGLLVTGADEGAPLETIGRTVCDLVAQPISVTHASVKVTASVGFAICAGPGRSPEQLFERADFALYHAKDHCRGTAVIFNEEHALEIRARRQLEHELQRADMDAEMWLAFQPIVNVDQAHIFAFEALARWTSPVLGSVSPGAFIPAAERLGLVKDLTRILFRKACAAALDWPDDVRLSFNLSVEDLADAESGIRLIAMVRQCGLPPNRLIFEITETAVMRDFDRASTVLAALRALGCSIALDDFGTGYSSLSYVNRLPLDKLKIDQSFVRSLGIERSSRTIIESICDLSKNLSIGCVVEGVETREQVEILRSIGCFKMQGYYFGRPMPAAAVLAHLSQERRPVMTVA</sequence>
<dbReference type="Proteomes" id="UP001165667">
    <property type="component" value="Unassembled WGS sequence"/>
</dbReference>
<dbReference type="Gene3D" id="3.20.20.450">
    <property type="entry name" value="EAL domain"/>
    <property type="match status" value="1"/>
</dbReference>
<dbReference type="InterPro" id="IPR043128">
    <property type="entry name" value="Rev_trsase/Diguanyl_cyclase"/>
</dbReference>
<keyword evidence="1" id="KW-0812">Transmembrane</keyword>
<feature type="transmembrane region" description="Helical" evidence="1">
    <location>
        <begin position="126"/>
        <end position="144"/>
    </location>
</feature>
<dbReference type="PANTHER" id="PTHR44757">
    <property type="entry name" value="DIGUANYLATE CYCLASE DGCP"/>
    <property type="match status" value="1"/>
</dbReference>
<dbReference type="SUPFAM" id="SSF55073">
    <property type="entry name" value="Nucleotide cyclase"/>
    <property type="match status" value="1"/>
</dbReference>
<dbReference type="EMBL" id="JAMOIM010000004">
    <property type="protein sequence ID" value="MCW6507865.1"/>
    <property type="molecule type" value="Genomic_DNA"/>
</dbReference>
<dbReference type="InterPro" id="IPR029787">
    <property type="entry name" value="Nucleotide_cyclase"/>
</dbReference>
<keyword evidence="5" id="KW-1185">Reference proteome</keyword>
<evidence type="ECO:0000256" key="1">
    <source>
        <dbReference type="SAM" id="Phobius"/>
    </source>
</evidence>
<dbReference type="PROSITE" id="PS50883">
    <property type="entry name" value="EAL"/>
    <property type="match status" value="1"/>
</dbReference>
<dbReference type="Pfam" id="PF00990">
    <property type="entry name" value="GGDEF"/>
    <property type="match status" value="1"/>
</dbReference>
<gene>
    <name evidence="4" type="ORF">M8523_07515</name>
</gene>
<dbReference type="Gene3D" id="3.30.70.270">
    <property type="match status" value="1"/>
</dbReference>
<keyword evidence="1" id="KW-0472">Membrane</keyword>
<dbReference type="InterPro" id="IPR052155">
    <property type="entry name" value="Biofilm_reg_signaling"/>
</dbReference>
<evidence type="ECO:0000259" key="3">
    <source>
        <dbReference type="PROSITE" id="PS50887"/>
    </source>
</evidence>
<feature type="transmembrane region" description="Helical" evidence="1">
    <location>
        <begin position="173"/>
        <end position="195"/>
    </location>
</feature>
<name>A0AA42CM06_9HYPH</name>
<dbReference type="PROSITE" id="PS50887">
    <property type="entry name" value="GGDEF"/>
    <property type="match status" value="1"/>
</dbReference>
<proteinExistence type="predicted"/>
<feature type="transmembrane region" description="Helical" evidence="1">
    <location>
        <begin position="33"/>
        <end position="52"/>
    </location>
</feature>
<dbReference type="SMART" id="SM00267">
    <property type="entry name" value="GGDEF"/>
    <property type="match status" value="1"/>
</dbReference>
<feature type="transmembrane region" description="Helical" evidence="1">
    <location>
        <begin position="98"/>
        <end position="120"/>
    </location>
</feature>
<dbReference type="CDD" id="cd01948">
    <property type="entry name" value="EAL"/>
    <property type="match status" value="1"/>
</dbReference>
<keyword evidence="1" id="KW-1133">Transmembrane helix</keyword>
<dbReference type="InterPro" id="IPR001633">
    <property type="entry name" value="EAL_dom"/>
</dbReference>
<dbReference type="Pfam" id="PF00563">
    <property type="entry name" value="EAL"/>
    <property type="match status" value="1"/>
</dbReference>
<feature type="domain" description="EAL" evidence="2">
    <location>
        <begin position="391"/>
        <end position="641"/>
    </location>
</feature>
<organism evidence="4 5">
    <name type="scientific">Lichenifustis flavocetrariae</name>
    <dbReference type="NCBI Taxonomy" id="2949735"/>
    <lineage>
        <taxon>Bacteria</taxon>
        <taxon>Pseudomonadati</taxon>
        <taxon>Pseudomonadota</taxon>
        <taxon>Alphaproteobacteria</taxon>
        <taxon>Hyphomicrobiales</taxon>
        <taxon>Lichenihabitantaceae</taxon>
        <taxon>Lichenifustis</taxon>
    </lineage>
</organism>
<dbReference type="InterPro" id="IPR035919">
    <property type="entry name" value="EAL_sf"/>
</dbReference>
<evidence type="ECO:0000259" key="2">
    <source>
        <dbReference type="PROSITE" id="PS50883"/>
    </source>
</evidence>
<dbReference type="RefSeq" id="WP_282584236.1">
    <property type="nucleotide sequence ID" value="NZ_JAMOIM010000004.1"/>
</dbReference>